<evidence type="ECO:0000313" key="2">
    <source>
        <dbReference type="EMBL" id="BBB33085.1"/>
    </source>
</evidence>
<name>A0A7R6SYW2_9BACT</name>
<evidence type="ECO:0000313" key="3">
    <source>
        <dbReference type="Proteomes" id="UP000595564"/>
    </source>
</evidence>
<dbReference type="Pfam" id="PF00535">
    <property type="entry name" value="Glycos_transf_2"/>
    <property type="match status" value="1"/>
</dbReference>
<proteinExistence type="predicted"/>
<dbReference type="PANTHER" id="PTHR22916">
    <property type="entry name" value="GLYCOSYLTRANSFERASE"/>
    <property type="match status" value="1"/>
</dbReference>
<feature type="domain" description="Glycosyltransferase 2-like" evidence="1">
    <location>
        <begin position="7"/>
        <end position="165"/>
    </location>
</feature>
<dbReference type="InterPro" id="IPR029044">
    <property type="entry name" value="Nucleotide-diphossugar_trans"/>
</dbReference>
<dbReference type="PANTHER" id="PTHR22916:SF3">
    <property type="entry name" value="UDP-GLCNAC:BETAGAL BETA-1,3-N-ACETYLGLUCOSAMINYLTRANSFERASE-LIKE PROTEIN 1"/>
    <property type="match status" value="1"/>
</dbReference>
<gene>
    <name evidence="2" type="ORF">TTHT_1596</name>
</gene>
<keyword evidence="3" id="KW-1185">Reference proteome</keyword>
<accession>A0A7R6SYW2</accession>
<dbReference type="EMBL" id="AP017470">
    <property type="protein sequence ID" value="BBB33085.1"/>
    <property type="molecule type" value="Genomic_DNA"/>
</dbReference>
<sequence>MGIMRVSVVIPTFNRKNFVIEAIKSVVEQSVSPYEIIVVDDGSQDGTGEILKKAFPDIVYIYQENNGVSAARNRGIKEANGDYIALLDSDDLWKKNKLKKHIEFIKQNPHFRVSQTDEVWIRRGKFVNPMKKHKKYGGYIFEKCLPLCIVSPSAVIIEKSVFEDYGYFDESMPACEDYDMWLRISAFEPIGLLEEKLIIKRGGHEDQLSKSFIGMDRFRVYALEKIINNPNLKGDYRKLAIEELIKKCEILVKGYSKHSKSDVAQYYRDLMEKYKKL</sequence>
<protein>
    <submittedName>
        <fullName evidence="2">Glycosyl transferase, family 2</fullName>
    </submittedName>
</protein>
<dbReference type="GO" id="GO:0016758">
    <property type="term" value="F:hexosyltransferase activity"/>
    <property type="evidence" value="ECO:0007669"/>
    <property type="project" value="UniProtKB-ARBA"/>
</dbReference>
<dbReference type="KEGG" id="thyd:TTHT_1596"/>
<dbReference type="Gene3D" id="3.90.550.10">
    <property type="entry name" value="Spore Coat Polysaccharide Biosynthesis Protein SpsA, Chain A"/>
    <property type="match status" value="1"/>
</dbReference>
<dbReference type="SUPFAM" id="SSF53448">
    <property type="entry name" value="Nucleotide-diphospho-sugar transferases"/>
    <property type="match status" value="1"/>
</dbReference>
<dbReference type="AlphaFoldDB" id="A0A7R6SYW2"/>
<reference evidence="2 3" key="1">
    <citation type="journal article" date="2012" name="Extremophiles">
        <title>Thermotomaculum hydrothermale gen. nov., sp. nov., a novel heterotrophic thermophile within the phylum Acidobacteria from a deep-sea hydrothermal vent chimney in the Southern Okinawa Trough.</title>
        <authorList>
            <person name="Izumi H."/>
            <person name="Nunoura T."/>
            <person name="Miyazaki M."/>
            <person name="Mino S."/>
            <person name="Toki T."/>
            <person name="Takai K."/>
            <person name="Sako Y."/>
            <person name="Sawabe T."/>
            <person name="Nakagawa S."/>
        </authorList>
    </citation>
    <scope>NUCLEOTIDE SEQUENCE [LARGE SCALE GENOMIC DNA]</scope>
    <source>
        <strain evidence="2 3">AC55</strain>
    </source>
</reference>
<dbReference type="InterPro" id="IPR001173">
    <property type="entry name" value="Glyco_trans_2-like"/>
</dbReference>
<evidence type="ECO:0000259" key="1">
    <source>
        <dbReference type="Pfam" id="PF00535"/>
    </source>
</evidence>
<keyword evidence="2" id="KW-0808">Transferase</keyword>
<organism evidence="2 3">
    <name type="scientific">Thermotomaculum hydrothermale</name>
    <dbReference type="NCBI Taxonomy" id="981385"/>
    <lineage>
        <taxon>Bacteria</taxon>
        <taxon>Pseudomonadati</taxon>
        <taxon>Acidobacteriota</taxon>
        <taxon>Holophagae</taxon>
        <taxon>Thermotomaculales</taxon>
        <taxon>Thermotomaculaceae</taxon>
        <taxon>Thermotomaculum</taxon>
    </lineage>
</organism>
<dbReference type="Proteomes" id="UP000595564">
    <property type="component" value="Chromosome"/>
</dbReference>